<dbReference type="GO" id="GO:0005886">
    <property type="term" value="C:plasma membrane"/>
    <property type="evidence" value="ECO:0007669"/>
    <property type="project" value="UniProtKB-SubCell"/>
</dbReference>
<protein>
    <recommendedName>
        <fullName evidence="7">MFS transporter</fullName>
    </recommendedName>
</protein>
<feature type="transmembrane region" description="Helical" evidence="4">
    <location>
        <begin position="114"/>
        <end position="133"/>
    </location>
</feature>
<sequence>MVKHNLIYRYFAKIKERRRQFALIQMFGGILEYYDLFSLGFLFLYLLQVYSGHKLLVHGLAMITLTSYLFRPTGYKLCIWLTHHFTRKQIVHINSISMIVSLSSIALIDIDEDHIYITLMLILLTRVIHGIAFGMKTQANLAYIRYKYPNKKHFAIMNVILGGQFGLSAAIIMNKLIINHFSIEQMTWAWRIPFLASGIVSIILYYFRLVLYTPNSEIKDRLTYLPINTIAMQNKAKIIPALLIASARGTITFTIFLVFPGTLYWRLGWSSSQIANIMLIPTIINTVITWQLKYSRIKQQLRPGYLISGLICLFPLSQYLKYAMSINNTTLIIVSISIIAVINGFLFIAIPRFLEQLFPEKTKLESMVFIHNYEYFGFNLLRGSFLLLAATVFNLPLSLPVYLDLLIYSMWAFLFMAIVAIYSLQKRTLGHAAD</sequence>
<organism evidence="5 6">
    <name type="scientific">Aquella oligotrophica</name>
    <dbReference type="NCBI Taxonomy" id="2067065"/>
    <lineage>
        <taxon>Bacteria</taxon>
        <taxon>Pseudomonadati</taxon>
        <taxon>Pseudomonadota</taxon>
        <taxon>Betaproteobacteria</taxon>
        <taxon>Neisseriales</taxon>
        <taxon>Neisseriaceae</taxon>
        <taxon>Aquella</taxon>
    </lineage>
</organism>
<proteinExistence type="predicted"/>
<name>A0A2I7N5G0_9NEIS</name>
<evidence type="ECO:0000256" key="1">
    <source>
        <dbReference type="ARBA" id="ARBA00004651"/>
    </source>
</evidence>
<keyword evidence="6" id="KW-1185">Reference proteome</keyword>
<evidence type="ECO:0008006" key="7">
    <source>
        <dbReference type="Google" id="ProtNLM"/>
    </source>
</evidence>
<feature type="transmembrane region" description="Helical" evidence="4">
    <location>
        <begin position="238"/>
        <end position="259"/>
    </location>
</feature>
<dbReference type="Gene3D" id="1.20.1250.20">
    <property type="entry name" value="MFS general substrate transporter like domains"/>
    <property type="match status" value="1"/>
</dbReference>
<dbReference type="SUPFAM" id="SSF103473">
    <property type="entry name" value="MFS general substrate transporter"/>
    <property type="match status" value="1"/>
</dbReference>
<evidence type="ECO:0000256" key="3">
    <source>
        <dbReference type="ARBA" id="ARBA00022475"/>
    </source>
</evidence>
<feature type="transmembrane region" description="Helical" evidence="4">
    <location>
        <begin position="190"/>
        <end position="211"/>
    </location>
</feature>
<evidence type="ECO:0000313" key="5">
    <source>
        <dbReference type="EMBL" id="AUR51706.1"/>
    </source>
</evidence>
<dbReference type="PANTHER" id="PTHR43045:SF1">
    <property type="entry name" value="SHIKIMATE TRANSPORTER"/>
    <property type="match status" value="1"/>
</dbReference>
<feature type="transmembrane region" description="Helical" evidence="4">
    <location>
        <begin position="90"/>
        <end position="108"/>
    </location>
</feature>
<comment type="subcellular location">
    <subcellularLocation>
        <location evidence="1">Cell membrane</location>
        <topology evidence="1">Multi-pass membrane protein</topology>
    </subcellularLocation>
</comment>
<keyword evidence="3" id="KW-1003">Cell membrane</keyword>
<dbReference type="EMBL" id="CP024847">
    <property type="protein sequence ID" value="AUR51706.1"/>
    <property type="molecule type" value="Genomic_DNA"/>
</dbReference>
<reference evidence="6" key="1">
    <citation type="submission" date="2017-11" db="EMBL/GenBank/DDBJ databases">
        <authorList>
            <person name="Chan K.G."/>
            <person name="Lee L.S."/>
        </authorList>
    </citation>
    <scope>NUCLEOTIDE SEQUENCE [LARGE SCALE GENOMIC DNA]</scope>
    <source>
        <strain evidence="6">DSM 100970</strain>
    </source>
</reference>
<dbReference type="InterPro" id="IPR036259">
    <property type="entry name" value="MFS_trans_sf"/>
</dbReference>
<feature type="transmembrane region" description="Helical" evidence="4">
    <location>
        <begin position="375"/>
        <end position="393"/>
    </location>
</feature>
<dbReference type="KEGG" id="nba:CUN60_05155"/>
<feature type="transmembrane region" description="Helical" evidence="4">
    <location>
        <begin position="52"/>
        <end position="70"/>
    </location>
</feature>
<evidence type="ECO:0000313" key="6">
    <source>
        <dbReference type="Proteomes" id="UP000236655"/>
    </source>
</evidence>
<keyword evidence="4" id="KW-0812">Transmembrane</keyword>
<dbReference type="AlphaFoldDB" id="A0A2I7N5G0"/>
<feature type="transmembrane region" description="Helical" evidence="4">
    <location>
        <begin position="154"/>
        <end position="178"/>
    </location>
</feature>
<feature type="transmembrane region" description="Helical" evidence="4">
    <location>
        <begin position="304"/>
        <end position="320"/>
    </location>
</feature>
<dbReference type="PANTHER" id="PTHR43045">
    <property type="entry name" value="SHIKIMATE TRANSPORTER"/>
    <property type="match status" value="1"/>
</dbReference>
<feature type="transmembrane region" description="Helical" evidence="4">
    <location>
        <begin position="21"/>
        <end position="46"/>
    </location>
</feature>
<feature type="transmembrane region" description="Helical" evidence="4">
    <location>
        <begin position="405"/>
        <end position="424"/>
    </location>
</feature>
<evidence type="ECO:0000256" key="4">
    <source>
        <dbReference type="SAM" id="Phobius"/>
    </source>
</evidence>
<feature type="transmembrane region" description="Helical" evidence="4">
    <location>
        <begin position="332"/>
        <end position="354"/>
    </location>
</feature>
<keyword evidence="4" id="KW-0472">Membrane</keyword>
<accession>A0A2I7N5G0</accession>
<gene>
    <name evidence="5" type="ORF">CUN60_05155</name>
</gene>
<dbReference type="RefSeq" id="WP_102951005.1">
    <property type="nucleotide sequence ID" value="NZ_CP024847.1"/>
</dbReference>
<evidence type="ECO:0000256" key="2">
    <source>
        <dbReference type="ARBA" id="ARBA00022448"/>
    </source>
</evidence>
<dbReference type="Proteomes" id="UP000236655">
    <property type="component" value="Chromosome"/>
</dbReference>
<keyword evidence="4" id="KW-1133">Transmembrane helix</keyword>
<dbReference type="OrthoDB" id="6766492at2"/>
<feature type="transmembrane region" description="Helical" evidence="4">
    <location>
        <begin position="274"/>
        <end position="292"/>
    </location>
</feature>
<keyword evidence="2" id="KW-0813">Transport</keyword>